<dbReference type="PANTHER" id="PTHR30290:SF9">
    <property type="entry name" value="OLIGOPEPTIDE-BINDING PROTEIN APPA"/>
    <property type="match status" value="1"/>
</dbReference>
<dbReference type="EMBL" id="CP045737">
    <property type="protein sequence ID" value="QGG40097.1"/>
    <property type="molecule type" value="Genomic_DNA"/>
</dbReference>
<evidence type="ECO:0000313" key="8">
    <source>
        <dbReference type="Proteomes" id="UP000392064"/>
    </source>
</evidence>
<keyword evidence="2" id="KW-0813">Transport</keyword>
<dbReference type="InterPro" id="IPR000914">
    <property type="entry name" value="SBP_5_dom"/>
</dbReference>
<evidence type="ECO:0000313" key="7">
    <source>
        <dbReference type="EMBL" id="QGG40097.1"/>
    </source>
</evidence>
<dbReference type="GO" id="GO:0042597">
    <property type="term" value="C:periplasmic space"/>
    <property type="evidence" value="ECO:0007669"/>
    <property type="project" value="UniProtKB-ARBA"/>
</dbReference>
<dbReference type="Gene3D" id="3.10.105.10">
    <property type="entry name" value="Dipeptide-binding Protein, Domain 3"/>
    <property type="match status" value="1"/>
</dbReference>
<accession>A0A5Q2MAH5</accession>
<feature type="signal peptide" evidence="5">
    <location>
        <begin position="1"/>
        <end position="24"/>
    </location>
</feature>
<comment type="similarity">
    <text evidence="1">Belongs to the bacterial solute-binding protein 5 family.</text>
</comment>
<feature type="region of interest" description="Disordered" evidence="4">
    <location>
        <begin position="32"/>
        <end position="51"/>
    </location>
</feature>
<dbReference type="GO" id="GO:0015833">
    <property type="term" value="P:peptide transport"/>
    <property type="evidence" value="ECO:0007669"/>
    <property type="project" value="TreeGrafter"/>
</dbReference>
<evidence type="ECO:0000256" key="3">
    <source>
        <dbReference type="ARBA" id="ARBA00022729"/>
    </source>
</evidence>
<proteinExistence type="inferred from homology"/>
<name>A0A5Q2MAH5_9ACTN</name>
<dbReference type="KEGG" id="aef:GEV26_01155"/>
<dbReference type="SUPFAM" id="SSF53850">
    <property type="entry name" value="Periplasmic binding protein-like II"/>
    <property type="match status" value="1"/>
</dbReference>
<reference evidence="7 8" key="1">
    <citation type="submission" date="2019-11" db="EMBL/GenBank/DDBJ databases">
        <authorList>
            <person name="Li J."/>
        </authorList>
    </citation>
    <scope>NUCLEOTIDE SEQUENCE [LARGE SCALE GENOMIC DNA]</scope>
    <source>
        <strain evidence="7 8">MF47</strain>
    </source>
</reference>
<dbReference type="GO" id="GO:1904680">
    <property type="term" value="F:peptide transmembrane transporter activity"/>
    <property type="evidence" value="ECO:0007669"/>
    <property type="project" value="TreeGrafter"/>
</dbReference>
<evidence type="ECO:0000256" key="1">
    <source>
        <dbReference type="ARBA" id="ARBA00005695"/>
    </source>
</evidence>
<evidence type="ECO:0000259" key="6">
    <source>
        <dbReference type="Pfam" id="PF00496"/>
    </source>
</evidence>
<feature type="compositionally biased region" description="Gly residues" evidence="4">
    <location>
        <begin position="32"/>
        <end position="47"/>
    </location>
</feature>
<dbReference type="InterPro" id="IPR030678">
    <property type="entry name" value="Peptide/Ni-bd"/>
</dbReference>
<dbReference type="Gene3D" id="3.40.190.10">
    <property type="entry name" value="Periplasmic binding protein-like II"/>
    <property type="match status" value="1"/>
</dbReference>
<dbReference type="Proteomes" id="UP000392064">
    <property type="component" value="Chromosome"/>
</dbReference>
<dbReference type="GO" id="GO:0043190">
    <property type="term" value="C:ATP-binding cassette (ABC) transporter complex"/>
    <property type="evidence" value="ECO:0007669"/>
    <property type="project" value="InterPro"/>
</dbReference>
<organism evidence="7 8">
    <name type="scientific">Aeromicrobium yanjiei</name>
    <dbReference type="NCBI Taxonomy" id="2662028"/>
    <lineage>
        <taxon>Bacteria</taxon>
        <taxon>Bacillati</taxon>
        <taxon>Actinomycetota</taxon>
        <taxon>Actinomycetes</taxon>
        <taxon>Propionibacteriales</taxon>
        <taxon>Nocardioidaceae</taxon>
        <taxon>Aeromicrobium</taxon>
    </lineage>
</organism>
<dbReference type="PIRSF" id="PIRSF002741">
    <property type="entry name" value="MppA"/>
    <property type="match status" value="1"/>
</dbReference>
<dbReference type="CDD" id="cd00995">
    <property type="entry name" value="PBP2_NikA_DppA_OppA_like"/>
    <property type="match status" value="1"/>
</dbReference>
<dbReference type="RefSeq" id="WP_153651370.1">
    <property type="nucleotide sequence ID" value="NZ_CP045737.1"/>
</dbReference>
<evidence type="ECO:0000256" key="5">
    <source>
        <dbReference type="SAM" id="SignalP"/>
    </source>
</evidence>
<dbReference type="InterPro" id="IPR039424">
    <property type="entry name" value="SBP_5"/>
</dbReference>
<dbReference type="AlphaFoldDB" id="A0A5Q2MAH5"/>
<dbReference type="Pfam" id="PF00496">
    <property type="entry name" value="SBP_bac_5"/>
    <property type="match status" value="1"/>
</dbReference>
<evidence type="ECO:0000256" key="4">
    <source>
        <dbReference type="SAM" id="MobiDB-lite"/>
    </source>
</evidence>
<feature type="domain" description="Solute-binding protein family 5" evidence="6">
    <location>
        <begin position="92"/>
        <end position="434"/>
    </location>
</feature>
<evidence type="ECO:0000256" key="2">
    <source>
        <dbReference type="ARBA" id="ARBA00022448"/>
    </source>
</evidence>
<sequence length="528" mass="56796">MKVTRRKVSKALIPSLALVMVAAAGCSAGGAGGGGGGGGGGEGGTPKSGGTLTMAVNLEGQTMDPAWCGTFGFDRCAPVFGTLLRYDTEKDEFVPGMAESFESSDGKSWTLKLRPGMTFSDGTPFDAEAVVANWDRIKDPKTLSPAARKVEEITWKVEDATTVAVTSESANFQLPWSLTGPIGMIGSPTAIKASGKDFGNKPIGAGPFVLDKWTRNSQAEFVRNEKYYEEGLPHLDKFVLKVIAQDDQRLNALRAGEIDIDWSLLTKDAKAVEAEGFNVLRLPLVGGTGLIFNFEDPVAKDPLLREAMLKAFDSAQINNAVYPGDKPVDALLFPDSPYRDDSKGTFPKKDLPGAQKLFDDYLAKTGKTSVTLKFSTYAGIPALEQVAQILQSQMEKIKGLNFEIDAMDGGTLQGKVLSGKWQIAMGATLSQQADALYEVFHSEGTINTTRYSNPKVDAAFETTRTSNDEAEVTEAYKVLAGELSKDGPLRNWRYQVGHLFTPKKVKGLILAGTASGAGTYLERAWIDK</sequence>
<keyword evidence="8" id="KW-1185">Reference proteome</keyword>
<gene>
    <name evidence="7" type="ORF">GEV26_01155</name>
</gene>
<keyword evidence="3 5" id="KW-0732">Signal</keyword>
<protein>
    <submittedName>
        <fullName evidence="7">ABC transporter substrate-binding protein</fullName>
    </submittedName>
</protein>
<feature type="chain" id="PRO_5039369089" evidence="5">
    <location>
        <begin position="25"/>
        <end position="528"/>
    </location>
</feature>
<dbReference type="PANTHER" id="PTHR30290">
    <property type="entry name" value="PERIPLASMIC BINDING COMPONENT OF ABC TRANSPORTER"/>
    <property type="match status" value="1"/>
</dbReference>
<dbReference type="PROSITE" id="PS51257">
    <property type="entry name" value="PROKAR_LIPOPROTEIN"/>
    <property type="match status" value="1"/>
</dbReference>